<dbReference type="InterPro" id="IPR001568">
    <property type="entry name" value="RNase_T2-like"/>
</dbReference>
<feature type="signal peptide" evidence="9">
    <location>
        <begin position="1"/>
        <end position="23"/>
    </location>
</feature>
<gene>
    <name evidence="11" type="primary">LOC105058542</name>
</gene>
<dbReference type="GO" id="GO:0003723">
    <property type="term" value="F:RNA binding"/>
    <property type="evidence" value="ECO:0007669"/>
    <property type="project" value="InterPro"/>
</dbReference>
<keyword evidence="9" id="KW-0732">Signal</keyword>
<evidence type="ECO:0000256" key="2">
    <source>
        <dbReference type="ARBA" id="ARBA00022722"/>
    </source>
</evidence>
<feature type="active site" evidence="7">
    <location>
        <position position="61"/>
    </location>
</feature>
<dbReference type="InParanoid" id="A0A6I9SA55"/>
<dbReference type="GO" id="GO:0006401">
    <property type="term" value="P:RNA catabolic process"/>
    <property type="evidence" value="ECO:0007669"/>
    <property type="project" value="TreeGrafter"/>
</dbReference>
<feature type="active site" evidence="7">
    <location>
        <position position="115"/>
    </location>
</feature>
<feature type="chain" id="PRO_5026968225" evidence="9">
    <location>
        <begin position="24"/>
        <end position="226"/>
    </location>
</feature>
<dbReference type="SUPFAM" id="SSF55895">
    <property type="entry name" value="Ribonuclease Rh-like"/>
    <property type="match status" value="1"/>
</dbReference>
<dbReference type="AlphaFoldDB" id="A0A6I9SA55"/>
<protein>
    <submittedName>
        <fullName evidence="11">Extracellular ribonuclease LE-like</fullName>
    </submittedName>
</protein>
<dbReference type="GO" id="GO:0005576">
    <property type="term" value="C:extracellular region"/>
    <property type="evidence" value="ECO:0007669"/>
    <property type="project" value="TreeGrafter"/>
</dbReference>
<dbReference type="PROSITE" id="PS00531">
    <property type="entry name" value="RNASE_T2_2"/>
    <property type="match status" value="1"/>
</dbReference>
<evidence type="ECO:0000256" key="7">
    <source>
        <dbReference type="PIRSR" id="PIRSR633697-1"/>
    </source>
</evidence>
<dbReference type="Proteomes" id="UP000504607">
    <property type="component" value="Chromosome 15"/>
</dbReference>
<evidence type="ECO:0000256" key="4">
    <source>
        <dbReference type="ARBA" id="ARBA00022801"/>
    </source>
</evidence>
<dbReference type="OrthoDB" id="435754at2759"/>
<dbReference type="GO" id="GO:0033897">
    <property type="term" value="F:ribonuclease T2 activity"/>
    <property type="evidence" value="ECO:0007669"/>
    <property type="project" value="InterPro"/>
</dbReference>
<evidence type="ECO:0000256" key="9">
    <source>
        <dbReference type="SAM" id="SignalP"/>
    </source>
</evidence>
<dbReference type="InterPro" id="IPR018188">
    <property type="entry name" value="RNase_T2_His_AS_1"/>
</dbReference>
<dbReference type="InterPro" id="IPR036430">
    <property type="entry name" value="RNase_T2-like_sf"/>
</dbReference>
<keyword evidence="4" id="KW-0378">Hydrolase</keyword>
<dbReference type="RefSeq" id="XP_010939795.1">
    <property type="nucleotide sequence ID" value="XM_010941493.1"/>
</dbReference>
<dbReference type="CDD" id="cd01061">
    <property type="entry name" value="RNase_T2_euk"/>
    <property type="match status" value="1"/>
</dbReference>
<dbReference type="Pfam" id="PF00445">
    <property type="entry name" value="Ribonuclease_T2"/>
    <property type="match status" value="1"/>
</dbReference>
<evidence type="ECO:0000256" key="1">
    <source>
        <dbReference type="ARBA" id="ARBA00007469"/>
    </source>
</evidence>
<sequence length="226" mass="25113">MKIPTLLHLILLLLPLLAAVSTAKDFDFFYFVQQWPGSYCDTAKSCCYPTTGKPAADFGIHGLWPNYNDGSYPSNCDPDNSYDESKIKDLITAMQAEWPTLACPSDDGSKFWSHEWEKHGTCSESILDEHSYFEAALDLKKQVDLLQILKSAGINPDDGSYSVRSISRAIKDATGFTPGIECNVDESGNTQLYQVYICVDTNGKDLIECPVYPRSKCSSSVEFPSF</sequence>
<dbReference type="FunCoup" id="A0A6I9SA55">
    <property type="interactions" value="686"/>
</dbReference>
<feature type="active site" evidence="7">
    <location>
        <position position="119"/>
    </location>
</feature>
<reference evidence="11" key="1">
    <citation type="submission" date="2025-08" db="UniProtKB">
        <authorList>
            <consortium name="RefSeq"/>
        </authorList>
    </citation>
    <scope>IDENTIFICATION</scope>
</reference>
<evidence type="ECO:0000313" key="10">
    <source>
        <dbReference type="Proteomes" id="UP000504607"/>
    </source>
</evidence>
<comment type="similarity">
    <text evidence="1 8">Belongs to the RNase T2 family.</text>
</comment>
<dbReference type="PROSITE" id="PS00530">
    <property type="entry name" value="RNASE_T2_1"/>
    <property type="match status" value="1"/>
</dbReference>
<dbReference type="PANTHER" id="PTHR11240:SF75">
    <property type="entry name" value="RIBONUCLEASE 3"/>
    <property type="match status" value="1"/>
</dbReference>
<keyword evidence="5" id="KW-1015">Disulfide bond</keyword>
<keyword evidence="10" id="KW-1185">Reference proteome</keyword>
<evidence type="ECO:0000256" key="8">
    <source>
        <dbReference type="RuleBase" id="RU004328"/>
    </source>
</evidence>
<dbReference type="GO" id="GO:0016787">
    <property type="term" value="F:hydrolase activity"/>
    <property type="evidence" value="ECO:0007669"/>
    <property type="project" value="UniProtKB-KW"/>
</dbReference>
<dbReference type="InterPro" id="IPR033697">
    <property type="entry name" value="Ribonuclease_T2_eukaryotic"/>
</dbReference>
<proteinExistence type="inferred from homology"/>
<evidence type="ECO:0000256" key="3">
    <source>
        <dbReference type="ARBA" id="ARBA00022759"/>
    </source>
</evidence>
<keyword evidence="2" id="KW-0540">Nuclease</keyword>
<dbReference type="InterPro" id="IPR033130">
    <property type="entry name" value="RNase_T2_His_AS_2"/>
</dbReference>
<dbReference type="FunFam" id="3.90.730.10:FF:000003">
    <property type="entry name" value="Ribonuclease 3"/>
    <property type="match status" value="1"/>
</dbReference>
<evidence type="ECO:0000256" key="6">
    <source>
        <dbReference type="ARBA" id="ARBA00023239"/>
    </source>
</evidence>
<accession>A0A6I9SA55</accession>
<keyword evidence="3" id="KW-0255">Endonuclease</keyword>
<organism evidence="10 11">
    <name type="scientific">Elaeis guineensis var. tenera</name>
    <name type="common">Oil palm</name>
    <dbReference type="NCBI Taxonomy" id="51953"/>
    <lineage>
        <taxon>Eukaryota</taxon>
        <taxon>Viridiplantae</taxon>
        <taxon>Streptophyta</taxon>
        <taxon>Embryophyta</taxon>
        <taxon>Tracheophyta</taxon>
        <taxon>Spermatophyta</taxon>
        <taxon>Magnoliopsida</taxon>
        <taxon>Liliopsida</taxon>
        <taxon>Arecaceae</taxon>
        <taxon>Arecoideae</taxon>
        <taxon>Cocoseae</taxon>
        <taxon>Elaeidinae</taxon>
        <taxon>Elaeis</taxon>
    </lineage>
</organism>
<keyword evidence="6" id="KW-0456">Lyase</keyword>
<evidence type="ECO:0000256" key="5">
    <source>
        <dbReference type="ARBA" id="ARBA00023157"/>
    </source>
</evidence>
<dbReference type="PANTHER" id="PTHR11240">
    <property type="entry name" value="RIBONUCLEASE T2"/>
    <property type="match status" value="1"/>
</dbReference>
<name>A0A6I9SA55_ELAGV</name>
<dbReference type="Gene3D" id="3.90.730.10">
    <property type="entry name" value="Ribonuclease T2-like"/>
    <property type="match status" value="1"/>
</dbReference>
<evidence type="ECO:0000313" key="11">
    <source>
        <dbReference type="RefSeq" id="XP_010939795.1"/>
    </source>
</evidence>